<organism evidence="2">
    <name type="scientific">uncultured virus</name>
    <dbReference type="NCBI Taxonomy" id="340016"/>
    <lineage>
        <taxon>Viruses</taxon>
        <taxon>environmental samples</taxon>
    </lineage>
</organism>
<accession>A0A218MMF3</accession>
<keyword evidence="1" id="KW-1133">Transmembrane helix</keyword>
<protein>
    <submittedName>
        <fullName evidence="2">Uncharacterized protein</fullName>
    </submittedName>
</protein>
<evidence type="ECO:0000256" key="1">
    <source>
        <dbReference type="SAM" id="Phobius"/>
    </source>
</evidence>
<keyword evidence="1" id="KW-0472">Membrane</keyword>
<reference evidence="2" key="2">
    <citation type="journal article" date="2017" name="Nat. Commun.">
        <title>Single-virus genomics reveals hidden cosmopolitan and abundant viruses.</title>
        <authorList>
            <person name="Martinez-Hernandez F."/>
            <person name="Fornas O."/>
            <person name="Lluesma Gomez M."/>
            <person name="Bolduc B."/>
            <person name="de la Cruz Pena M.J."/>
            <person name="Martinez J.M."/>
            <person name="Anton J."/>
            <person name="Gasol J.M."/>
            <person name="Rosselli R."/>
            <person name="Rodriguez-Valera F."/>
            <person name="Sullivan M.B."/>
            <person name="Acinas S.G."/>
            <person name="Martinez-Garcia M."/>
        </authorList>
    </citation>
    <scope>NUCLEOTIDE SEQUENCE</scope>
</reference>
<evidence type="ECO:0000313" key="2">
    <source>
        <dbReference type="EMBL" id="ASF00448.1"/>
    </source>
</evidence>
<feature type="transmembrane region" description="Helical" evidence="1">
    <location>
        <begin position="51"/>
        <end position="70"/>
    </location>
</feature>
<name>A0A218MMF3_9VIRU</name>
<reference evidence="2" key="1">
    <citation type="submission" date="2016-10" db="EMBL/GenBank/DDBJ databases">
        <authorList>
            <person name="Varghese N."/>
        </authorList>
    </citation>
    <scope>NUCLEOTIDE SEQUENCE</scope>
</reference>
<keyword evidence="1" id="KW-0812">Transmembrane</keyword>
<dbReference type="EMBL" id="KY052836">
    <property type="protein sequence ID" value="ASF00448.1"/>
    <property type="molecule type" value="Genomic_DNA"/>
</dbReference>
<proteinExistence type="predicted"/>
<sequence>MAKQPKTTSEHLISIYGYITGLKREISTIKNNHLKHLHQDVDKLHGKIDRILYVIVGGLGAVVATLIGLLG</sequence>